<dbReference type="CDD" id="cd06261">
    <property type="entry name" value="TM_PBP2"/>
    <property type="match status" value="1"/>
</dbReference>
<proteinExistence type="inferred from homology"/>
<comment type="caution">
    <text evidence="12">The sequence shown here is derived from an EMBL/GenBank/DDBJ whole genome shotgun (WGS) entry which is preliminary data.</text>
</comment>
<organism evidence="12 13">
    <name type="scientific">Tolumonas osonensis</name>
    <dbReference type="NCBI Taxonomy" id="675874"/>
    <lineage>
        <taxon>Bacteria</taxon>
        <taxon>Pseudomonadati</taxon>
        <taxon>Pseudomonadota</taxon>
        <taxon>Gammaproteobacteria</taxon>
        <taxon>Aeromonadales</taxon>
        <taxon>Aeromonadaceae</taxon>
        <taxon>Tolumonas</taxon>
    </lineage>
</organism>
<feature type="transmembrane region" description="Helical" evidence="10">
    <location>
        <begin position="215"/>
        <end position="237"/>
    </location>
</feature>
<dbReference type="SUPFAM" id="SSF161098">
    <property type="entry name" value="MetI-like"/>
    <property type="match status" value="1"/>
</dbReference>
<evidence type="ECO:0000256" key="3">
    <source>
        <dbReference type="ARBA" id="ARBA00022448"/>
    </source>
</evidence>
<dbReference type="AlphaFoldDB" id="A0A841GPC3"/>
<dbReference type="Proteomes" id="UP000585721">
    <property type="component" value="Unassembled WGS sequence"/>
</dbReference>
<evidence type="ECO:0000256" key="10">
    <source>
        <dbReference type="RuleBase" id="RU363032"/>
    </source>
</evidence>
<keyword evidence="9 10" id="KW-0472">Membrane</keyword>
<evidence type="ECO:0000256" key="6">
    <source>
        <dbReference type="ARBA" id="ARBA00022692"/>
    </source>
</evidence>
<dbReference type="InterPro" id="IPR051613">
    <property type="entry name" value="ABC_transp_permease_HisMQ"/>
</dbReference>
<gene>
    <name evidence="12" type="ORF">HNR75_002274</name>
</gene>
<feature type="transmembrane region" description="Helical" evidence="10">
    <location>
        <begin position="176"/>
        <end position="195"/>
    </location>
</feature>
<dbReference type="PROSITE" id="PS50928">
    <property type="entry name" value="ABC_TM1"/>
    <property type="match status" value="1"/>
</dbReference>
<comment type="subcellular location">
    <subcellularLocation>
        <location evidence="1">Cell inner membrane</location>
        <topology evidence="1">Multi-pass membrane protein</topology>
    </subcellularLocation>
    <subcellularLocation>
        <location evidence="10">Cell membrane</location>
        <topology evidence="10">Multi-pass membrane protein</topology>
    </subcellularLocation>
</comment>
<keyword evidence="8 10" id="KW-1133">Transmembrane helix</keyword>
<keyword evidence="4" id="KW-1003">Cell membrane</keyword>
<feature type="transmembrane region" description="Helical" evidence="10">
    <location>
        <begin position="60"/>
        <end position="81"/>
    </location>
</feature>
<dbReference type="GO" id="GO:0006865">
    <property type="term" value="P:amino acid transport"/>
    <property type="evidence" value="ECO:0007669"/>
    <property type="project" value="UniProtKB-KW"/>
</dbReference>
<evidence type="ECO:0000259" key="11">
    <source>
        <dbReference type="PROSITE" id="PS50928"/>
    </source>
</evidence>
<evidence type="ECO:0000256" key="4">
    <source>
        <dbReference type="ARBA" id="ARBA00022475"/>
    </source>
</evidence>
<keyword evidence="5" id="KW-0997">Cell inner membrane</keyword>
<reference evidence="12 13" key="1">
    <citation type="submission" date="2020-08" db="EMBL/GenBank/DDBJ databases">
        <title>Genomic Encyclopedia of Type Strains, Phase IV (KMG-IV): sequencing the most valuable type-strain genomes for metagenomic binning, comparative biology and taxonomic classification.</title>
        <authorList>
            <person name="Goeker M."/>
        </authorList>
    </citation>
    <scope>NUCLEOTIDE SEQUENCE [LARGE SCALE GENOMIC DNA]</scope>
    <source>
        <strain evidence="12 13">DSM 22975</strain>
    </source>
</reference>
<keyword evidence="6 10" id="KW-0812">Transmembrane</keyword>
<evidence type="ECO:0000313" key="13">
    <source>
        <dbReference type="Proteomes" id="UP000585721"/>
    </source>
</evidence>
<dbReference type="InterPro" id="IPR000515">
    <property type="entry name" value="MetI-like"/>
</dbReference>
<dbReference type="GO" id="GO:0043190">
    <property type="term" value="C:ATP-binding cassette (ABC) transporter complex"/>
    <property type="evidence" value="ECO:0007669"/>
    <property type="project" value="InterPro"/>
</dbReference>
<evidence type="ECO:0000256" key="8">
    <source>
        <dbReference type="ARBA" id="ARBA00022989"/>
    </source>
</evidence>
<sequence length="246" mass="27187">MLDLKGYGATILDGAWITLEVALLSVLVAVILGMMGALAKLSKNRVAKSVATFYTTIVRGIPDLILMMLIFFGGQIFLNFLCTQINEGLNNWFTERDPAHEWVSYVPDYIDISPFIAGVLAIGFIFGAYMAETFRGAILAIERGQLEAAYAYGMSPWQVFHRVLFPQMVRHALPGFGNNWLVLLKTTALVSVIGLDDMVRKAGLAAGSTQLPFTFYMAVALIFLAFTAISTALLRWAEVRYAIKTR</sequence>
<accession>A0A841GPC3</accession>
<feature type="transmembrane region" description="Helical" evidence="10">
    <location>
        <begin position="112"/>
        <end position="131"/>
    </location>
</feature>
<evidence type="ECO:0000256" key="5">
    <source>
        <dbReference type="ARBA" id="ARBA00022519"/>
    </source>
</evidence>
<evidence type="ECO:0000256" key="7">
    <source>
        <dbReference type="ARBA" id="ARBA00022970"/>
    </source>
</evidence>
<comment type="similarity">
    <text evidence="2">Belongs to the binding-protein-dependent transport system permease family. HisMQ subfamily.</text>
</comment>
<dbReference type="Gene3D" id="1.10.3720.10">
    <property type="entry name" value="MetI-like"/>
    <property type="match status" value="1"/>
</dbReference>
<evidence type="ECO:0000313" key="12">
    <source>
        <dbReference type="EMBL" id="MBB6056342.1"/>
    </source>
</evidence>
<dbReference type="Pfam" id="PF00528">
    <property type="entry name" value="BPD_transp_1"/>
    <property type="match status" value="1"/>
</dbReference>
<evidence type="ECO:0000256" key="1">
    <source>
        <dbReference type="ARBA" id="ARBA00004429"/>
    </source>
</evidence>
<dbReference type="PANTHER" id="PTHR30133">
    <property type="entry name" value="CATIONIC AMINO ACID TRANSPORTER, MEMBRANE COMPONENT"/>
    <property type="match status" value="1"/>
</dbReference>
<evidence type="ECO:0000256" key="9">
    <source>
        <dbReference type="ARBA" id="ARBA00023136"/>
    </source>
</evidence>
<keyword evidence="13" id="KW-1185">Reference proteome</keyword>
<feature type="domain" description="ABC transmembrane type-1" evidence="11">
    <location>
        <begin position="15"/>
        <end position="234"/>
    </location>
</feature>
<keyword evidence="7" id="KW-0029">Amino-acid transport</keyword>
<name>A0A841GPC3_9GAMM</name>
<dbReference type="InterPro" id="IPR010065">
    <property type="entry name" value="AA_ABC_transptr_permease_3TM"/>
</dbReference>
<feature type="transmembrane region" description="Helical" evidence="10">
    <location>
        <begin position="15"/>
        <end position="39"/>
    </location>
</feature>
<dbReference type="PANTHER" id="PTHR30133:SF4">
    <property type="entry name" value="ARGININE_ORNITHINE TRANSPORT PROTEIN AOTQ"/>
    <property type="match status" value="1"/>
</dbReference>
<evidence type="ECO:0000256" key="2">
    <source>
        <dbReference type="ARBA" id="ARBA00010072"/>
    </source>
</evidence>
<dbReference type="GO" id="GO:0022857">
    <property type="term" value="F:transmembrane transporter activity"/>
    <property type="evidence" value="ECO:0007669"/>
    <property type="project" value="InterPro"/>
</dbReference>
<dbReference type="EMBL" id="JACHGR010000007">
    <property type="protein sequence ID" value="MBB6056342.1"/>
    <property type="molecule type" value="Genomic_DNA"/>
</dbReference>
<keyword evidence="3 10" id="KW-0813">Transport</keyword>
<dbReference type="InterPro" id="IPR035906">
    <property type="entry name" value="MetI-like_sf"/>
</dbReference>
<protein>
    <submittedName>
        <fullName evidence="12">Arginine/ornithine transport system permease protein</fullName>
    </submittedName>
</protein>
<dbReference type="NCBIfam" id="TIGR01726">
    <property type="entry name" value="HEQRo_perm_3TM"/>
    <property type="match status" value="1"/>
</dbReference>
<dbReference type="RefSeq" id="WP_188027063.1">
    <property type="nucleotide sequence ID" value="NZ_JACHGR010000007.1"/>
</dbReference>